<comment type="caution">
    <text evidence="1">The sequence shown here is derived from an EMBL/GenBank/DDBJ whole genome shotgun (WGS) entry which is preliminary data.</text>
</comment>
<dbReference type="Proteomes" id="UP000054776">
    <property type="component" value="Unassembled WGS sequence"/>
</dbReference>
<dbReference type="AlphaFoldDB" id="A0A0V1B765"/>
<name>A0A0V1B765_TRISP</name>
<dbReference type="EMBL" id="JYDH01000092">
    <property type="protein sequence ID" value="KRY32820.1"/>
    <property type="molecule type" value="Genomic_DNA"/>
</dbReference>
<protein>
    <submittedName>
        <fullName evidence="1">Uncharacterized protein</fullName>
    </submittedName>
</protein>
<sequence>MHTGERYLLPCDLPGFYMRSGSNQLRLPPEGPPGSGFALYLRPISQALRKHSRDSESQQNAEFITELDDMMSTQRVTVIVTYFDDKSSGMFQNSVLNHSNDYDKVELLYSHIVKILTEDDPINISDKTQLKELEIKVILPTDFRYEGITQRFIKWLLGDRAVEGLKYSSATVLRLCTP</sequence>
<evidence type="ECO:0000313" key="2">
    <source>
        <dbReference type="Proteomes" id="UP000054776"/>
    </source>
</evidence>
<gene>
    <name evidence="1" type="ORF">T01_5393</name>
</gene>
<accession>A0A0V1B765</accession>
<dbReference type="OrthoDB" id="5920581at2759"/>
<proteinExistence type="predicted"/>
<keyword evidence="2" id="KW-1185">Reference proteome</keyword>
<dbReference type="InParanoid" id="A0A0V1B765"/>
<reference evidence="1 2" key="1">
    <citation type="submission" date="2015-01" db="EMBL/GenBank/DDBJ databases">
        <title>Evolution of Trichinella species and genotypes.</title>
        <authorList>
            <person name="Korhonen P.K."/>
            <person name="Edoardo P."/>
            <person name="Giuseppe L.R."/>
            <person name="Gasser R.B."/>
        </authorList>
    </citation>
    <scope>NUCLEOTIDE SEQUENCE [LARGE SCALE GENOMIC DNA]</scope>
    <source>
        <strain evidence="1">ISS3</strain>
    </source>
</reference>
<organism evidence="1 2">
    <name type="scientific">Trichinella spiralis</name>
    <name type="common">Trichina worm</name>
    <dbReference type="NCBI Taxonomy" id="6334"/>
    <lineage>
        <taxon>Eukaryota</taxon>
        <taxon>Metazoa</taxon>
        <taxon>Ecdysozoa</taxon>
        <taxon>Nematoda</taxon>
        <taxon>Enoplea</taxon>
        <taxon>Dorylaimia</taxon>
        <taxon>Trichinellida</taxon>
        <taxon>Trichinellidae</taxon>
        <taxon>Trichinella</taxon>
    </lineage>
</organism>
<evidence type="ECO:0000313" key="1">
    <source>
        <dbReference type="EMBL" id="KRY32820.1"/>
    </source>
</evidence>